<dbReference type="PANTHER" id="PTHR43861">
    <property type="entry name" value="TRANS-ACONITATE 2-METHYLTRANSFERASE-RELATED"/>
    <property type="match status" value="1"/>
</dbReference>
<comment type="caution">
    <text evidence="2">The sequence shown here is derived from an EMBL/GenBank/DDBJ whole genome shotgun (WGS) entry which is preliminary data.</text>
</comment>
<dbReference type="PANTHER" id="PTHR43861:SF1">
    <property type="entry name" value="TRANS-ACONITATE 2-METHYLTRANSFERASE"/>
    <property type="match status" value="1"/>
</dbReference>
<dbReference type="InterPro" id="IPR029063">
    <property type="entry name" value="SAM-dependent_MTases_sf"/>
</dbReference>
<dbReference type="GO" id="GO:0008168">
    <property type="term" value="F:methyltransferase activity"/>
    <property type="evidence" value="ECO:0007669"/>
    <property type="project" value="UniProtKB-KW"/>
</dbReference>
<dbReference type="Pfam" id="PF03848">
    <property type="entry name" value="TehB"/>
    <property type="match status" value="1"/>
</dbReference>
<evidence type="ECO:0000259" key="1">
    <source>
        <dbReference type="Pfam" id="PF03848"/>
    </source>
</evidence>
<protein>
    <submittedName>
        <fullName evidence="2">Class I SAM-dependent methyltransferase</fullName>
    </submittedName>
</protein>
<dbReference type="RefSeq" id="WP_186859633.1">
    <property type="nucleotide sequence ID" value="NZ_JACOOO010000012.1"/>
</dbReference>
<dbReference type="Gene3D" id="3.40.50.150">
    <property type="entry name" value="Vaccinia Virus protein VP39"/>
    <property type="match status" value="1"/>
</dbReference>
<feature type="domain" description="Tellurite resistance methyltransferase TehB-like" evidence="1">
    <location>
        <begin position="13"/>
        <end position="129"/>
    </location>
</feature>
<keyword evidence="3" id="KW-1185">Reference proteome</keyword>
<accession>A0ABR7DB32</accession>
<dbReference type="InterPro" id="IPR015985">
    <property type="entry name" value="TehB-like_dom"/>
</dbReference>
<organism evidence="2 3">
    <name type="scientific">Clostridium hominis</name>
    <dbReference type="NCBI Taxonomy" id="2763036"/>
    <lineage>
        <taxon>Bacteria</taxon>
        <taxon>Bacillati</taxon>
        <taxon>Bacillota</taxon>
        <taxon>Clostridia</taxon>
        <taxon>Eubacteriales</taxon>
        <taxon>Clostridiaceae</taxon>
        <taxon>Clostridium</taxon>
    </lineage>
</organism>
<evidence type="ECO:0000313" key="2">
    <source>
        <dbReference type="EMBL" id="MBC5628600.1"/>
    </source>
</evidence>
<dbReference type="GO" id="GO:0032259">
    <property type="term" value="P:methylation"/>
    <property type="evidence" value="ECO:0007669"/>
    <property type="project" value="UniProtKB-KW"/>
</dbReference>
<reference evidence="2 3" key="1">
    <citation type="submission" date="2020-08" db="EMBL/GenBank/DDBJ databases">
        <title>Genome public.</title>
        <authorList>
            <person name="Liu C."/>
            <person name="Sun Q."/>
        </authorList>
    </citation>
    <scope>NUCLEOTIDE SEQUENCE [LARGE SCALE GENOMIC DNA]</scope>
    <source>
        <strain evidence="2 3">NSJ-6</strain>
    </source>
</reference>
<proteinExistence type="predicted"/>
<keyword evidence="2" id="KW-0489">Methyltransferase</keyword>
<dbReference type="CDD" id="cd02440">
    <property type="entry name" value="AdoMet_MTases"/>
    <property type="match status" value="1"/>
</dbReference>
<name>A0ABR7DB32_9CLOT</name>
<dbReference type="SUPFAM" id="SSF53335">
    <property type="entry name" value="S-adenosyl-L-methionine-dependent methyltransferases"/>
    <property type="match status" value="1"/>
</dbReference>
<dbReference type="Proteomes" id="UP000596929">
    <property type="component" value="Unassembled WGS sequence"/>
</dbReference>
<gene>
    <name evidence="2" type="ORF">H8S20_06775</name>
</gene>
<sequence>MNYKTLNYYNENAKEYFETTKNIKTTEIYKEFLNMVKPSGKLLDLGCGSGRDSLYFKNAGYDVTSVDGSIELAREAEKLINQEVIVSKFEDFKSKERFDGIWACASLLHVRRENIEEVLRSLANNLNEGSVFYLSFKYGDNEYIDERGRYFNCYKEENFEKMIRNITEYKVKTIYKTGDSLWGRTNLIWLNIILEKI</sequence>
<evidence type="ECO:0000313" key="3">
    <source>
        <dbReference type="Proteomes" id="UP000596929"/>
    </source>
</evidence>
<keyword evidence="2" id="KW-0808">Transferase</keyword>
<dbReference type="EMBL" id="JACOOO010000012">
    <property type="protein sequence ID" value="MBC5628600.1"/>
    <property type="molecule type" value="Genomic_DNA"/>
</dbReference>